<organism evidence="2 3">
    <name type="scientific">Cercospora beticola</name>
    <name type="common">Sugarbeet leaf spot fungus</name>
    <dbReference type="NCBI Taxonomy" id="122368"/>
    <lineage>
        <taxon>Eukaryota</taxon>
        <taxon>Fungi</taxon>
        <taxon>Dikarya</taxon>
        <taxon>Ascomycota</taxon>
        <taxon>Pezizomycotina</taxon>
        <taxon>Dothideomycetes</taxon>
        <taxon>Dothideomycetidae</taxon>
        <taxon>Mycosphaerellales</taxon>
        <taxon>Mycosphaerellaceae</taxon>
        <taxon>Cercospora</taxon>
    </lineage>
</organism>
<dbReference type="EMBL" id="CP134188">
    <property type="protein sequence ID" value="WPB03719.1"/>
    <property type="molecule type" value="Genomic_DNA"/>
</dbReference>
<evidence type="ECO:0000313" key="2">
    <source>
        <dbReference type="EMBL" id="WPB03719.1"/>
    </source>
</evidence>
<dbReference type="RefSeq" id="XP_065459126.1">
    <property type="nucleotide sequence ID" value="XM_065603054.1"/>
</dbReference>
<keyword evidence="3" id="KW-1185">Reference proteome</keyword>
<protein>
    <submittedName>
        <fullName evidence="2">Uncharacterized protein</fullName>
    </submittedName>
</protein>
<dbReference type="Proteomes" id="UP001302367">
    <property type="component" value="Chromosome 5"/>
</dbReference>
<feature type="compositionally biased region" description="Low complexity" evidence="1">
    <location>
        <begin position="113"/>
        <end position="122"/>
    </location>
</feature>
<accession>A0ABZ0NVX1</accession>
<evidence type="ECO:0000313" key="3">
    <source>
        <dbReference type="Proteomes" id="UP001302367"/>
    </source>
</evidence>
<dbReference type="GeneID" id="90644470"/>
<sequence length="155" mass="17703">MAHQDDARGIHVPLHEEEEERSRSPSLAEDASGHSSENYDQFEEYLPEMFFPEEIDADDIIRNSTVESYYSDDETDDGSSLTLFHAGYNSYNPYSSNWEQQMEEAVPIPPRVPISRRPVPSRAFPSRAPTMEKLDSVPEDPNLVTWDKDDPANPQ</sequence>
<proteinExistence type="predicted"/>
<gene>
    <name evidence="2" type="ORF">RHO25_008363</name>
</gene>
<feature type="compositionally biased region" description="Basic and acidic residues" evidence="1">
    <location>
        <begin position="146"/>
        <end position="155"/>
    </location>
</feature>
<evidence type="ECO:0000256" key="1">
    <source>
        <dbReference type="SAM" id="MobiDB-lite"/>
    </source>
</evidence>
<feature type="region of interest" description="Disordered" evidence="1">
    <location>
        <begin position="1"/>
        <end position="40"/>
    </location>
</feature>
<name>A0ABZ0NVX1_CERBT</name>
<reference evidence="2 3" key="1">
    <citation type="submission" date="2023-09" db="EMBL/GenBank/DDBJ databases">
        <title>Complete-Gapless Cercospora beticola genome.</title>
        <authorList>
            <person name="Wyatt N.A."/>
            <person name="Spanner R.E."/>
            <person name="Bolton M.D."/>
        </authorList>
    </citation>
    <scope>NUCLEOTIDE SEQUENCE [LARGE SCALE GENOMIC DNA]</scope>
    <source>
        <strain evidence="2">Cb09-40</strain>
    </source>
</reference>
<feature type="region of interest" description="Disordered" evidence="1">
    <location>
        <begin position="109"/>
        <end position="155"/>
    </location>
</feature>
<feature type="compositionally biased region" description="Basic and acidic residues" evidence="1">
    <location>
        <begin position="1"/>
        <end position="23"/>
    </location>
</feature>